<sequence length="50" mass="5602">MSWGTQLNGNNRKMKQRDGHSIRKASNQSDSGHQEANGTCWASKRDSVIK</sequence>
<keyword evidence="3" id="KW-1185">Reference proteome</keyword>
<dbReference type="AlphaFoldDB" id="A0A9D4J043"/>
<evidence type="ECO:0000256" key="1">
    <source>
        <dbReference type="SAM" id="MobiDB-lite"/>
    </source>
</evidence>
<proteinExistence type="predicted"/>
<reference evidence="2" key="2">
    <citation type="submission" date="2020-11" db="EMBL/GenBank/DDBJ databases">
        <authorList>
            <person name="McCartney M.A."/>
            <person name="Auch B."/>
            <person name="Kono T."/>
            <person name="Mallez S."/>
            <person name="Becker A."/>
            <person name="Gohl D.M."/>
            <person name="Silverstein K.A.T."/>
            <person name="Koren S."/>
            <person name="Bechman K.B."/>
            <person name="Herman A."/>
            <person name="Abrahante J.E."/>
            <person name="Garbe J."/>
        </authorList>
    </citation>
    <scope>NUCLEOTIDE SEQUENCE</scope>
    <source>
        <strain evidence="2">Duluth1</strain>
        <tissue evidence="2">Whole animal</tissue>
    </source>
</reference>
<feature type="compositionally biased region" description="Polar residues" evidence="1">
    <location>
        <begin position="1"/>
        <end position="11"/>
    </location>
</feature>
<evidence type="ECO:0000313" key="3">
    <source>
        <dbReference type="Proteomes" id="UP000828390"/>
    </source>
</evidence>
<gene>
    <name evidence="2" type="ORF">DPMN_146878</name>
</gene>
<organism evidence="2 3">
    <name type="scientific">Dreissena polymorpha</name>
    <name type="common">Zebra mussel</name>
    <name type="synonym">Mytilus polymorpha</name>
    <dbReference type="NCBI Taxonomy" id="45954"/>
    <lineage>
        <taxon>Eukaryota</taxon>
        <taxon>Metazoa</taxon>
        <taxon>Spiralia</taxon>
        <taxon>Lophotrochozoa</taxon>
        <taxon>Mollusca</taxon>
        <taxon>Bivalvia</taxon>
        <taxon>Autobranchia</taxon>
        <taxon>Heteroconchia</taxon>
        <taxon>Euheterodonta</taxon>
        <taxon>Imparidentia</taxon>
        <taxon>Neoheterodontei</taxon>
        <taxon>Myida</taxon>
        <taxon>Dreissenoidea</taxon>
        <taxon>Dreissenidae</taxon>
        <taxon>Dreissena</taxon>
    </lineage>
</organism>
<accession>A0A9D4J043</accession>
<comment type="caution">
    <text evidence="2">The sequence shown here is derived from an EMBL/GenBank/DDBJ whole genome shotgun (WGS) entry which is preliminary data.</text>
</comment>
<reference evidence="2" key="1">
    <citation type="journal article" date="2019" name="bioRxiv">
        <title>The Genome of the Zebra Mussel, Dreissena polymorpha: A Resource for Invasive Species Research.</title>
        <authorList>
            <person name="McCartney M.A."/>
            <person name="Auch B."/>
            <person name="Kono T."/>
            <person name="Mallez S."/>
            <person name="Zhang Y."/>
            <person name="Obille A."/>
            <person name="Becker A."/>
            <person name="Abrahante J.E."/>
            <person name="Garbe J."/>
            <person name="Badalamenti J.P."/>
            <person name="Herman A."/>
            <person name="Mangelson H."/>
            <person name="Liachko I."/>
            <person name="Sullivan S."/>
            <person name="Sone E.D."/>
            <person name="Koren S."/>
            <person name="Silverstein K.A.T."/>
            <person name="Beckman K.B."/>
            <person name="Gohl D.M."/>
        </authorList>
    </citation>
    <scope>NUCLEOTIDE SEQUENCE</scope>
    <source>
        <strain evidence="2">Duluth1</strain>
        <tissue evidence="2">Whole animal</tissue>
    </source>
</reference>
<evidence type="ECO:0000313" key="2">
    <source>
        <dbReference type="EMBL" id="KAH3793370.1"/>
    </source>
</evidence>
<feature type="region of interest" description="Disordered" evidence="1">
    <location>
        <begin position="1"/>
        <end position="50"/>
    </location>
</feature>
<dbReference type="Proteomes" id="UP000828390">
    <property type="component" value="Unassembled WGS sequence"/>
</dbReference>
<protein>
    <submittedName>
        <fullName evidence="2">Uncharacterized protein</fullName>
    </submittedName>
</protein>
<feature type="compositionally biased region" description="Polar residues" evidence="1">
    <location>
        <begin position="24"/>
        <end position="37"/>
    </location>
</feature>
<name>A0A9D4J043_DREPO</name>
<dbReference type="EMBL" id="JAIWYP010000007">
    <property type="protein sequence ID" value="KAH3793370.1"/>
    <property type="molecule type" value="Genomic_DNA"/>
</dbReference>